<evidence type="ECO:0000313" key="1">
    <source>
        <dbReference type="EMBL" id="OGD03246.1"/>
    </source>
</evidence>
<organism evidence="1 2">
    <name type="scientific">Candidatus Amesbacteria bacterium RIFCSPLOWO2_01_FULL_48_25</name>
    <dbReference type="NCBI Taxonomy" id="1797259"/>
    <lineage>
        <taxon>Bacteria</taxon>
        <taxon>Candidatus Amesiibacteriota</taxon>
    </lineage>
</organism>
<sequence length="63" mass="7060">MPTYIQKILKAGNSLCVSIPFKPARVMGLKKGQIVKSEIDVLNGKITYIFVQSRQLPLLSQKK</sequence>
<proteinExistence type="predicted"/>
<dbReference type="AlphaFoldDB" id="A0A1F4ZBE4"/>
<protein>
    <recommendedName>
        <fullName evidence="3">SpoVT-AbrB domain-containing protein</fullName>
    </recommendedName>
</protein>
<evidence type="ECO:0008006" key="3">
    <source>
        <dbReference type="Google" id="ProtNLM"/>
    </source>
</evidence>
<reference evidence="1 2" key="1">
    <citation type="journal article" date="2016" name="Nat. Commun.">
        <title>Thousands of microbial genomes shed light on interconnected biogeochemical processes in an aquifer system.</title>
        <authorList>
            <person name="Anantharaman K."/>
            <person name="Brown C.T."/>
            <person name="Hug L.A."/>
            <person name="Sharon I."/>
            <person name="Castelle C.J."/>
            <person name="Probst A.J."/>
            <person name="Thomas B.C."/>
            <person name="Singh A."/>
            <person name="Wilkins M.J."/>
            <person name="Karaoz U."/>
            <person name="Brodie E.L."/>
            <person name="Williams K.H."/>
            <person name="Hubbard S.S."/>
            <person name="Banfield J.F."/>
        </authorList>
    </citation>
    <scope>NUCLEOTIDE SEQUENCE [LARGE SCALE GENOMIC DNA]</scope>
</reference>
<gene>
    <name evidence="1" type="ORF">A2989_00235</name>
</gene>
<dbReference type="SUPFAM" id="SSF89447">
    <property type="entry name" value="AbrB/MazE/MraZ-like"/>
    <property type="match status" value="1"/>
</dbReference>
<comment type="caution">
    <text evidence="1">The sequence shown here is derived from an EMBL/GenBank/DDBJ whole genome shotgun (WGS) entry which is preliminary data.</text>
</comment>
<evidence type="ECO:0000313" key="2">
    <source>
        <dbReference type="Proteomes" id="UP000177080"/>
    </source>
</evidence>
<dbReference type="Proteomes" id="UP000177080">
    <property type="component" value="Unassembled WGS sequence"/>
</dbReference>
<dbReference type="EMBL" id="MEXN01000007">
    <property type="protein sequence ID" value="OGD03246.1"/>
    <property type="molecule type" value="Genomic_DNA"/>
</dbReference>
<accession>A0A1F4ZBE4</accession>
<name>A0A1F4ZBE4_9BACT</name>
<dbReference type="InterPro" id="IPR037914">
    <property type="entry name" value="SpoVT-AbrB_sf"/>
</dbReference>
<dbReference type="STRING" id="1797259.A2989_00235"/>